<evidence type="ECO:0000313" key="3">
    <source>
        <dbReference type="Proteomes" id="UP000254107"/>
    </source>
</evidence>
<dbReference type="Proteomes" id="UP000254107">
    <property type="component" value="Unassembled WGS sequence"/>
</dbReference>
<dbReference type="EMBL" id="UGQC01000004">
    <property type="protein sequence ID" value="STZ74853.1"/>
    <property type="molecule type" value="Genomic_DNA"/>
</dbReference>
<dbReference type="EMBL" id="UGQC01000004">
    <property type="protein sequence ID" value="STZ74905.1"/>
    <property type="molecule type" value="Genomic_DNA"/>
</dbReference>
<evidence type="ECO:0000313" key="2">
    <source>
        <dbReference type="EMBL" id="STZ74905.1"/>
    </source>
</evidence>
<gene>
    <name evidence="1" type="ORF">NCTC7911_03034</name>
    <name evidence="2" type="ORF">NCTC7911_03086</name>
</gene>
<sequence length="48" mass="5105">MAVFFIEKTKGKIGIVAPTALLYLPPHSGDYSKNLPETGGSGCQPDRV</sequence>
<organism evidence="2 3">
    <name type="scientific">Moraxella lacunata</name>
    <dbReference type="NCBI Taxonomy" id="477"/>
    <lineage>
        <taxon>Bacteria</taxon>
        <taxon>Pseudomonadati</taxon>
        <taxon>Pseudomonadota</taxon>
        <taxon>Gammaproteobacteria</taxon>
        <taxon>Moraxellales</taxon>
        <taxon>Moraxellaceae</taxon>
        <taxon>Moraxella</taxon>
    </lineage>
</organism>
<proteinExistence type="predicted"/>
<protein>
    <submittedName>
        <fullName evidence="2">Uncharacterized protein</fullName>
    </submittedName>
</protein>
<accession>A0A378UC57</accession>
<keyword evidence="3" id="KW-1185">Reference proteome</keyword>
<evidence type="ECO:0000313" key="1">
    <source>
        <dbReference type="EMBL" id="STZ74853.1"/>
    </source>
</evidence>
<dbReference type="GeneID" id="302271693"/>
<dbReference type="RefSeq" id="WP_156471100.1">
    <property type="nucleotide sequence ID" value="NZ_MXAN01000033.1"/>
</dbReference>
<name>A0A378UC57_MORLA</name>
<reference evidence="2 3" key="1">
    <citation type="submission" date="2018-06" db="EMBL/GenBank/DDBJ databases">
        <authorList>
            <consortium name="Pathogen Informatics"/>
            <person name="Doyle S."/>
        </authorList>
    </citation>
    <scope>NUCLEOTIDE SEQUENCE [LARGE SCALE GENOMIC DNA]</scope>
    <source>
        <strain evidence="2 3">NCTC7911</strain>
    </source>
</reference>
<dbReference type="AlphaFoldDB" id="A0A378UC57"/>